<dbReference type="Pfam" id="PF05970">
    <property type="entry name" value="PIF1"/>
    <property type="match status" value="1"/>
</dbReference>
<dbReference type="InterPro" id="IPR051055">
    <property type="entry name" value="PIF1_helicase"/>
</dbReference>
<dbReference type="GO" id="GO:0003678">
    <property type="term" value="F:DNA helicase activity"/>
    <property type="evidence" value="ECO:0007669"/>
    <property type="project" value="InterPro"/>
</dbReference>
<dbReference type="InterPro" id="IPR027417">
    <property type="entry name" value="P-loop_NTPase"/>
</dbReference>
<dbReference type="InterPro" id="IPR003593">
    <property type="entry name" value="AAA+_ATPase"/>
</dbReference>
<keyword evidence="3" id="KW-1185">Reference proteome</keyword>
<proteinExistence type="predicted"/>
<accession>A0A239GRR0</accession>
<dbReference type="SUPFAM" id="SSF52540">
    <property type="entry name" value="P-loop containing nucleoside triphosphate hydrolases"/>
    <property type="match status" value="2"/>
</dbReference>
<keyword evidence="2" id="KW-0378">Hydrolase</keyword>
<keyword evidence="2" id="KW-0347">Helicase</keyword>
<dbReference type="OrthoDB" id="9763659at2"/>
<dbReference type="Gene3D" id="3.40.50.300">
    <property type="entry name" value="P-loop containing nucleotide triphosphate hydrolases"/>
    <property type="match status" value="2"/>
</dbReference>
<dbReference type="RefSeq" id="WP_089355747.1">
    <property type="nucleotide sequence ID" value="NZ_FZPD01000002.1"/>
</dbReference>
<dbReference type="EMBL" id="FZPD01000002">
    <property type="protein sequence ID" value="SNS71827.1"/>
    <property type="molecule type" value="Genomic_DNA"/>
</dbReference>
<gene>
    <name evidence="2" type="ORF">SAMN05421640_0978</name>
</gene>
<dbReference type="GO" id="GO:0006281">
    <property type="term" value="P:DNA repair"/>
    <property type="evidence" value="ECO:0007669"/>
    <property type="project" value="InterPro"/>
</dbReference>
<evidence type="ECO:0000313" key="2">
    <source>
        <dbReference type="EMBL" id="SNS71827.1"/>
    </source>
</evidence>
<reference evidence="2 3" key="1">
    <citation type="submission" date="2017-06" db="EMBL/GenBank/DDBJ databases">
        <authorList>
            <person name="Kim H.J."/>
            <person name="Triplett B.A."/>
        </authorList>
    </citation>
    <scope>NUCLEOTIDE SEQUENCE [LARGE SCALE GENOMIC DNA]</scope>
    <source>
        <strain evidence="2 3">DSM 19307</strain>
    </source>
</reference>
<dbReference type="GO" id="GO:0000723">
    <property type="term" value="P:telomere maintenance"/>
    <property type="evidence" value="ECO:0007669"/>
    <property type="project" value="InterPro"/>
</dbReference>
<feature type="domain" description="AAA+ ATPase" evidence="1">
    <location>
        <begin position="18"/>
        <end position="165"/>
    </location>
</feature>
<dbReference type="InterPro" id="IPR029491">
    <property type="entry name" value="Helicase_HTH"/>
</dbReference>
<organism evidence="2 3">
    <name type="scientific">Ekhidna lutea</name>
    <dbReference type="NCBI Taxonomy" id="447679"/>
    <lineage>
        <taxon>Bacteria</taxon>
        <taxon>Pseudomonadati</taxon>
        <taxon>Bacteroidota</taxon>
        <taxon>Cytophagia</taxon>
        <taxon>Cytophagales</taxon>
        <taxon>Reichenbachiellaceae</taxon>
        <taxon>Ekhidna</taxon>
    </lineage>
</organism>
<sequence length="726" mass="82836">MNQFSDAAELAANYVNSTNRHIFLTGKAGTGKTTFLRSIVKNTYKNAVVAAPTGIAAINAEGVTLHSLLQLPFGAFVPEEIPFSERNIQVNTPASLFREAKFGAQKRKLINELELLIIDEVSMLRADLLDCIDATLRHLRKRRFDPFGGLQVLFIGDLMQLPPVVKREEQGLLQQFYASPYFFDARVLKDNPPIRVELNKVYRQTDETFIKLLNRLRHNELLEDDVELLNEHYDAEVASKNLEGYIHLTTHNQKADKINTSRLADLDGRDELFTADIDRDFPENAYPNEVNLRLKEDAQVMFIKNDPSGKGQFFNGKIGRVSSLEDGIKVKFEDGTEVAVEQYEWENVRYVLSKETKEVEQKVLGTFKQYPVKLAWAVTIHKSQGLTFEKAILDLENTFAAGQLYVALSRLTSLDGLILSSPLPMRSPSIDDQLKYFIESFEDTQKLEKQFENDRIGFIRMFAERAFLFDPLLRELVNHKKTFNKDENRSLKQKQLPWTDELINDTFPLKEVGETFIRQVNSLLSKGEWHQLAERMTKASDYFTEQLTDKIDRITQLHRTLKTQSQAKTYRAELVELKDLFSNQLRQIVKLNLLIQHINEGKPLTKDALQKHSSTRQVNQAASKDKTPTAEITYEMYKEGKSIKVIAEERGLVEGTIESHLAKYVESGDLDASQFVKPTKLKAILKCYDEGLTKSGEIKGALPDSYTWGEIKMGIAHAQAKESKES</sequence>
<protein>
    <submittedName>
        <fullName evidence="2">Helicase</fullName>
    </submittedName>
</protein>
<evidence type="ECO:0000313" key="3">
    <source>
        <dbReference type="Proteomes" id="UP000198393"/>
    </source>
</evidence>
<dbReference type="Pfam" id="PF14493">
    <property type="entry name" value="HTH_40"/>
    <property type="match status" value="1"/>
</dbReference>
<name>A0A239GRR0_EKHLU</name>
<dbReference type="CDD" id="cd18809">
    <property type="entry name" value="SF1_C_RecD"/>
    <property type="match status" value="1"/>
</dbReference>
<dbReference type="Proteomes" id="UP000198393">
    <property type="component" value="Unassembled WGS sequence"/>
</dbReference>
<keyword evidence="2" id="KW-0547">Nucleotide-binding</keyword>
<dbReference type="SMART" id="SM00382">
    <property type="entry name" value="AAA"/>
    <property type="match status" value="1"/>
</dbReference>
<dbReference type="FunFam" id="3.40.50.300:FF:001498">
    <property type="entry name" value="ATP-dependent DNA helicase"/>
    <property type="match status" value="1"/>
</dbReference>
<dbReference type="InterPro" id="IPR010285">
    <property type="entry name" value="DNA_helicase_pif1-like_DEAD"/>
</dbReference>
<keyword evidence="2" id="KW-0067">ATP-binding</keyword>
<dbReference type="PANTHER" id="PTHR47642:SF7">
    <property type="entry name" value="ATP-DEPENDENT DNA HELICASE PIF1"/>
    <property type="match status" value="1"/>
</dbReference>
<dbReference type="PANTHER" id="PTHR47642">
    <property type="entry name" value="ATP-DEPENDENT DNA HELICASE"/>
    <property type="match status" value="1"/>
</dbReference>
<evidence type="ECO:0000259" key="1">
    <source>
        <dbReference type="SMART" id="SM00382"/>
    </source>
</evidence>
<dbReference type="AlphaFoldDB" id="A0A239GRR0"/>